<accession>A0A0E9X052</accession>
<reference evidence="2" key="1">
    <citation type="submission" date="2014-11" db="EMBL/GenBank/DDBJ databases">
        <authorList>
            <person name="Amaro Gonzalez C."/>
        </authorList>
    </citation>
    <scope>NUCLEOTIDE SEQUENCE</scope>
</reference>
<dbReference type="EMBL" id="GBXM01013342">
    <property type="protein sequence ID" value="JAH95235.1"/>
    <property type="molecule type" value="Transcribed_RNA"/>
</dbReference>
<reference evidence="2" key="2">
    <citation type="journal article" date="2015" name="Fish Shellfish Immunol.">
        <title>Early steps in the European eel (Anguilla anguilla)-Vibrio vulnificus interaction in the gills: Role of the RtxA13 toxin.</title>
        <authorList>
            <person name="Callol A."/>
            <person name="Pajuelo D."/>
            <person name="Ebbesson L."/>
            <person name="Teles M."/>
            <person name="MacKenzie S."/>
            <person name="Amaro C."/>
        </authorList>
    </citation>
    <scope>NUCLEOTIDE SEQUENCE</scope>
</reference>
<evidence type="ECO:0000313" key="2">
    <source>
        <dbReference type="EMBL" id="JAH95235.1"/>
    </source>
</evidence>
<keyword evidence="1" id="KW-0472">Membrane</keyword>
<protein>
    <submittedName>
        <fullName evidence="2">Uncharacterized protein</fullName>
    </submittedName>
</protein>
<keyword evidence="1" id="KW-0812">Transmembrane</keyword>
<proteinExistence type="predicted"/>
<keyword evidence="1" id="KW-1133">Transmembrane helix</keyword>
<name>A0A0E9X052_ANGAN</name>
<dbReference type="AlphaFoldDB" id="A0A0E9X052"/>
<organism evidence="2">
    <name type="scientific">Anguilla anguilla</name>
    <name type="common">European freshwater eel</name>
    <name type="synonym">Muraena anguilla</name>
    <dbReference type="NCBI Taxonomy" id="7936"/>
    <lineage>
        <taxon>Eukaryota</taxon>
        <taxon>Metazoa</taxon>
        <taxon>Chordata</taxon>
        <taxon>Craniata</taxon>
        <taxon>Vertebrata</taxon>
        <taxon>Euteleostomi</taxon>
        <taxon>Actinopterygii</taxon>
        <taxon>Neopterygii</taxon>
        <taxon>Teleostei</taxon>
        <taxon>Anguilliformes</taxon>
        <taxon>Anguillidae</taxon>
        <taxon>Anguilla</taxon>
    </lineage>
</organism>
<feature type="transmembrane region" description="Helical" evidence="1">
    <location>
        <begin position="20"/>
        <end position="37"/>
    </location>
</feature>
<evidence type="ECO:0000256" key="1">
    <source>
        <dbReference type="SAM" id="Phobius"/>
    </source>
</evidence>
<sequence length="46" mass="4946">MLSSLNSPECNRHGFLQDWSVATISTFVFSLLANVLTKRGGESSSG</sequence>